<evidence type="ECO:0000256" key="1">
    <source>
        <dbReference type="SAM" id="MobiDB-lite"/>
    </source>
</evidence>
<dbReference type="AlphaFoldDB" id="A0A2T7PZR3"/>
<gene>
    <name evidence="2" type="ORF">C0Q70_01538</name>
</gene>
<sequence length="157" mass="16875">MHSSMSKVHTQRGEPKTQAKRVLRTASSSEPTRKLGNRGIALYANASTCSHVIGRRRSPAMPCLLRGERVQSSASWRHMAGLEVDASRPAACSREKLVASPLGKDVSRDSLDTGQPATRSSLPQPRTTSRVVPEDRCCLSSGSKVTLLTCAPSLLPP</sequence>
<evidence type="ECO:0000313" key="3">
    <source>
        <dbReference type="Proteomes" id="UP000245119"/>
    </source>
</evidence>
<name>A0A2T7PZR3_POMCA</name>
<keyword evidence="3" id="KW-1185">Reference proteome</keyword>
<feature type="region of interest" description="Disordered" evidence="1">
    <location>
        <begin position="94"/>
        <end position="129"/>
    </location>
</feature>
<dbReference type="EMBL" id="PZQS01000001">
    <property type="protein sequence ID" value="PVD38913.1"/>
    <property type="molecule type" value="Genomic_DNA"/>
</dbReference>
<feature type="region of interest" description="Disordered" evidence="1">
    <location>
        <begin position="1"/>
        <end position="33"/>
    </location>
</feature>
<feature type="compositionally biased region" description="Polar residues" evidence="1">
    <location>
        <begin position="112"/>
        <end position="129"/>
    </location>
</feature>
<organism evidence="2 3">
    <name type="scientific">Pomacea canaliculata</name>
    <name type="common">Golden apple snail</name>
    <dbReference type="NCBI Taxonomy" id="400727"/>
    <lineage>
        <taxon>Eukaryota</taxon>
        <taxon>Metazoa</taxon>
        <taxon>Spiralia</taxon>
        <taxon>Lophotrochozoa</taxon>
        <taxon>Mollusca</taxon>
        <taxon>Gastropoda</taxon>
        <taxon>Caenogastropoda</taxon>
        <taxon>Architaenioglossa</taxon>
        <taxon>Ampullarioidea</taxon>
        <taxon>Ampullariidae</taxon>
        <taxon>Pomacea</taxon>
    </lineage>
</organism>
<reference evidence="2 3" key="1">
    <citation type="submission" date="2018-04" db="EMBL/GenBank/DDBJ databases">
        <title>The genome of golden apple snail Pomacea canaliculata provides insight into stress tolerance and invasive adaptation.</title>
        <authorList>
            <person name="Liu C."/>
            <person name="Liu B."/>
            <person name="Ren Y."/>
            <person name="Zhang Y."/>
            <person name="Wang H."/>
            <person name="Li S."/>
            <person name="Jiang F."/>
            <person name="Yin L."/>
            <person name="Zhang G."/>
            <person name="Qian W."/>
            <person name="Fan W."/>
        </authorList>
    </citation>
    <scope>NUCLEOTIDE SEQUENCE [LARGE SCALE GENOMIC DNA]</scope>
    <source>
        <strain evidence="2">SZHN2017</strain>
        <tissue evidence="2">Muscle</tissue>
    </source>
</reference>
<comment type="caution">
    <text evidence="2">The sequence shown here is derived from an EMBL/GenBank/DDBJ whole genome shotgun (WGS) entry which is preliminary data.</text>
</comment>
<evidence type="ECO:0000313" key="2">
    <source>
        <dbReference type="EMBL" id="PVD38913.1"/>
    </source>
</evidence>
<proteinExistence type="predicted"/>
<protein>
    <submittedName>
        <fullName evidence="2">Uncharacterized protein</fullName>
    </submittedName>
</protein>
<accession>A0A2T7PZR3</accession>
<dbReference type="Proteomes" id="UP000245119">
    <property type="component" value="Linkage Group LG1"/>
</dbReference>